<dbReference type="Proteomes" id="UP000218890">
    <property type="component" value="Chromosome"/>
</dbReference>
<proteinExistence type="predicted"/>
<feature type="transmembrane region" description="Helical" evidence="1">
    <location>
        <begin position="113"/>
        <end position="138"/>
    </location>
</feature>
<sequence length="393" mass="43008">MGYRLPTNMGSQYSPLYFLAALGAGGLTVSFFMWLMFWVPSSQAPVPLFDDIVTTFLEGGAGFKFAIGLAWLGIIYFAYLHIRLLVWNLREYSGFKASEGYRQMRGTRTEIQLLAGPLTLAMTINVGFILGMVFMPGLWEVVEWLFPLAMLAFLAVGAWALRLLGDFWGRVLTESDCDCAADNSLAQMLPAFALAMIGVGLAAPAAMSDTTGTVVVSLFLSSFFMVTAIISGAIMLVLGVRSMLEQTANPISAPSLWIVIPILTIIGITLVRQTHGVEFHLGGEGAGVETLGMLMYFLVIQIAFLLIGWVVLRRYGYFGRFVLGKERSAGSYTLVCPGVALSVMLHFFTNEGLVLHGVIDKFGPVYWSLTGLAILVQFATIALVFRLNKLHFK</sequence>
<dbReference type="KEGG" id="hhk:HH1059_08970"/>
<feature type="transmembrane region" description="Helical" evidence="1">
    <location>
        <begin position="365"/>
        <end position="385"/>
    </location>
</feature>
<feature type="transmembrane region" description="Helical" evidence="1">
    <location>
        <begin position="59"/>
        <end position="80"/>
    </location>
</feature>
<feature type="transmembrane region" description="Helical" evidence="1">
    <location>
        <begin position="251"/>
        <end position="271"/>
    </location>
</feature>
<dbReference type="OrthoDB" id="9156251at2"/>
<keyword evidence="1" id="KW-1133">Transmembrane helix</keyword>
<evidence type="ECO:0000313" key="2">
    <source>
        <dbReference type="EMBL" id="BAU57591.2"/>
    </source>
</evidence>
<feature type="transmembrane region" description="Helical" evidence="1">
    <location>
        <begin position="16"/>
        <end position="39"/>
    </location>
</feature>
<feature type="transmembrane region" description="Helical" evidence="1">
    <location>
        <begin position="291"/>
        <end position="312"/>
    </location>
</feature>
<accession>A0A0X8X8N0</accession>
<name>A0A0X8X8N0_HALHR</name>
<keyword evidence="3" id="KW-1185">Reference proteome</keyword>
<dbReference type="AlphaFoldDB" id="A0A0X8X8N0"/>
<dbReference type="InterPro" id="IPR059133">
    <property type="entry name" value="TsoY-like"/>
</dbReference>
<dbReference type="NCBIfam" id="NF047644">
    <property type="entry name" value="TsoY_fam"/>
    <property type="match status" value="1"/>
</dbReference>
<keyword evidence="1" id="KW-0472">Membrane</keyword>
<evidence type="ECO:0000256" key="1">
    <source>
        <dbReference type="SAM" id="Phobius"/>
    </source>
</evidence>
<feature type="transmembrane region" description="Helical" evidence="1">
    <location>
        <begin position="144"/>
        <end position="164"/>
    </location>
</feature>
<gene>
    <name evidence="2" type="ORF">HH1059_08970</name>
</gene>
<organism evidence="2 3">
    <name type="scientific">Halorhodospira halochloris</name>
    <name type="common">Ectothiorhodospira halochloris</name>
    <dbReference type="NCBI Taxonomy" id="1052"/>
    <lineage>
        <taxon>Bacteria</taxon>
        <taxon>Pseudomonadati</taxon>
        <taxon>Pseudomonadota</taxon>
        <taxon>Gammaproteobacteria</taxon>
        <taxon>Chromatiales</taxon>
        <taxon>Ectothiorhodospiraceae</taxon>
        <taxon>Halorhodospira</taxon>
    </lineage>
</organism>
<feature type="transmembrane region" description="Helical" evidence="1">
    <location>
        <begin position="332"/>
        <end position="349"/>
    </location>
</feature>
<reference evidence="2" key="1">
    <citation type="submission" date="2016-02" db="EMBL/GenBank/DDBJ databases">
        <title>Halorhodospira halochloris DSM-1059 complete genome, version 2.</title>
        <authorList>
            <person name="Tsukatani Y."/>
        </authorList>
    </citation>
    <scope>NUCLEOTIDE SEQUENCE</scope>
    <source>
        <strain evidence="2">DSM 1059</strain>
    </source>
</reference>
<dbReference type="EMBL" id="AP017372">
    <property type="protein sequence ID" value="BAU57591.2"/>
    <property type="molecule type" value="Genomic_DNA"/>
</dbReference>
<evidence type="ECO:0008006" key="4">
    <source>
        <dbReference type="Google" id="ProtNLM"/>
    </source>
</evidence>
<feature type="transmembrane region" description="Helical" evidence="1">
    <location>
        <begin position="185"/>
        <end position="207"/>
    </location>
</feature>
<protein>
    <recommendedName>
        <fullName evidence="4">Voltage-dependent anion channel</fullName>
    </recommendedName>
</protein>
<feature type="transmembrane region" description="Helical" evidence="1">
    <location>
        <begin position="213"/>
        <end position="239"/>
    </location>
</feature>
<evidence type="ECO:0000313" key="3">
    <source>
        <dbReference type="Proteomes" id="UP000218890"/>
    </source>
</evidence>
<keyword evidence="1" id="KW-0812">Transmembrane</keyword>